<name>A0ABT9HMA9_9SPHN</name>
<evidence type="ECO:0000259" key="4">
    <source>
        <dbReference type="Pfam" id="PF03389"/>
    </source>
</evidence>
<keyword evidence="2" id="KW-0184">Conjugation</keyword>
<sequence>MAEIPAGTSKVKGDAILEVDLVEGARVKKAAASIVGPWDRKRLPIRLSKGRGGRTQFRLTAEFPDGIDAAARVRITQAYCQYLAEFGVMYTAAIHAPDEHNDERNHHLHITYYDRPCSQLPDGRWDFEVREKVEGQHNRYRYPHRQPKISELARTDGAANYRDHRALVVTRMREHFADICNAELTKVGVQRQFDPGRYTQMGIEQEPTQPLGPRAAPLEAAGIATTVGMSNAEILWSFRLEQERKECEASRCERQNLRKKIASAAAPLEPSNEKSALLKFERELAEASKVLDDNEHEIAFFRTILEMAYARPEKVSDTCSRILATLDAGKGSARDRKDRALIEARLEEADGFFDQILAIQERSLGEINPIVDQVHTARKKIRALSTEVEPYLIADSSVAKKMIMQDQPISSAMDIGPKGEDQSRAKFDNLMDRILRELVVLPPTESQKHFTVRGISKDEYLMLSSSGFAPLAQARLKKIASIQHERVAQAIRLLEEHGHQTLADLAETESNARRALLHLKVYADHPLLKRSCASMQEPIVSESGAQDGPERGSEPIEAIPARSEKTDLIDLDSKLASEKEAANHARDLTIRDFVTFIRDNPGVIIEEHDGSLRLSRESAGDWKISADVFSEEPLVKEALADRARANLEIEQREAAAANDARCEQHDQRLRARIMKEIDCAGVRPVFWNGERWEVTTASADLAEIANSWQGHPDLQAAYKASDRIWAGRESLDQKKAMETVSSSFDLTAKGDGLKLLRDAKADDPGYSAALLKRHQENTGGRGKR</sequence>
<keyword evidence="6" id="KW-1185">Reference proteome</keyword>
<feature type="coiled-coil region" evidence="3">
    <location>
        <begin position="240"/>
        <end position="297"/>
    </location>
</feature>
<dbReference type="InterPro" id="IPR005053">
    <property type="entry name" value="MobA_MobL"/>
</dbReference>
<dbReference type="EMBL" id="JAVAIM010000001">
    <property type="protein sequence ID" value="MDP4573858.1"/>
    <property type="molecule type" value="Genomic_DNA"/>
</dbReference>
<gene>
    <name evidence="5" type="ORF">Q9K02_01735</name>
</gene>
<evidence type="ECO:0000313" key="6">
    <source>
        <dbReference type="Proteomes" id="UP001240639"/>
    </source>
</evidence>
<dbReference type="RefSeq" id="WP_305931323.1">
    <property type="nucleotide sequence ID" value="NZ_JAVAIM010000001.1"/>
</dbReference>
<evidence type="ECO:0000256" key="3">
    <source>
        <dbReference type="SAM" id="Coils"/>
    </source>
</evidence>
<dbReference type="Gene3D" id="3.30.930.30">
    <property type="match status" value="1"/>
</dbReference>
<accession>A0ABT9HMA9</accession>
<evidence type="ECO:0000256" key="2">
    <source>
        <dbReference type="ARBA" id="ARBA00022971"/>
    </source>
</evidence>
<keyword evidence="3" id="KW-0175">Coiled coil</keyword>
<dbReference type="Pfam" id="PF03389">
    <property type="entry name" value="MobA_MobL"/>
    <property type="match status" value="1"/>
</dbReference>
<protein>
    <submittedName>
        <fullName evidence="5">MobA/MobL family protein</fullName>
    </submittedName>
</protein>
<evidence type="ECO:0000313" key="5">
    <source>
        <dbReference type="EMBL" id="MDP4573858.1"/>
    </source>
</evidence>
<evidence type="ECO:0000256" key="1">
    <source>
        <dbReference type="ARBA" id="ARBA00010873"/>
    </source>
</evidence>
<proteinExistence type="inferred from homology"/>
<feature type="domain" description="MobA/MobL protein" evidence="4">
    <location>
        <begin position="63"/>
        <end position="218"/>
    </location>
</feature>
<comment type="caution">
    <text evidence="5">The sequence shown here is derived from an EMBL/GenBank/DDBJ whole genome shotgun (WGS) entry which is preliminary data.</text>
</comment>
<comment type="similarity">
    <text evidence="1">Belongs to the MobA/MobL family.</text>
</comment>
<reference evidence="5 6" key="1">
    <citation type="submission" date="2023-08" db="EMBL/GenBank/DDBJ databases">
        <title>genomic of G39.</title>
        <authorList>
            <person name="Wang Y."/>
        </authorList>
    </citation>
    <scope>NUCLEOTIDE SEQUENCE [LARGE SCALE GENOMIC DNA]</scope>
    <source>
        <strain evidence="5 6">G39</strain>
    </source>
</reference>
<dbReference type="Proteomes" id="UP001240639">
    <property type="component" value="Unassembled WGS sequence"/>
</dbReference>
<organism evidence="5 6">
    <name type="scientific">Qipengyuania profundimaris</name>
    <dbReference type="NCBI Taxonomy" id="3067652"/>
    <lineage>
        <taxon>Bacteria</taxon>
        <taxon>Pseudomonadati</taxon>
        <taxon>Pseudomonadota</taxon>
        <taxon>Alphaproteobacteria</taxon>
        <taxon>Sphingomonadales</taxon>
        <taxon>Erythrobacteraceae</taxon>
        <taxon>Qipengyuania</taxon>
    </lineage>
</organism>